<feature type="domain" description="Ribosomal protein eL8/eL30/eS12/Gadd45" evidence="1">
    <location>
        <begin position="6"/>
        <end position="95"/>
    </location>
</feature>
<evidence type="ECO:0000313" key="3">
    <source>
        <dbReference type="Proteomes" id="UP000245622"/>
    </source>
</evidence>
<keyword evidence="2" id="KW-0689">Ribosomal protein</keyword>
<dbReference type="AlphaFoldDB" id="A0A1V1I2G8"/>
<sequence>MKTNEDKIYSFLGLATRAGKIVSGDDSTLLELKRGNINLVIVAEDASDNTKKLFKDKSSYRNVPYVYFSSKLQLGCAIGKAPRAALGVKDINFANKILELMETSKI</sequence>
<dbReference type="KEGG" id="ril:CRIB_1809"/>
<organism evidence="2 3">
    <name type="scientific">Romboutsia ilealis</name>
    <dbReference type="NCBI Taxonomy" id="1115758"/>
    <lineage>
        <taxon>Bacteria</taxon>
        <taxon>Bacillati</taxon>
        <taxon>Bacillota</taxon>
        <taxon>Clostridia</taxon>
        <taxon>Peptostreptococcales</taxon>
        <taxon>Peptostreptococcaceae</taxon>
        <taxon>Romboutsia</taxon>
    </lineage>
</organism>
<dbReference type="InterPro" id="IPR029064">
    <property type="entry name" value="Ribosomal_eL30-like_sf"/>
</dbReference>
<dbReference type="EMBL" id="LN555523">
    <property type="protein sequence ID" value="CED94416.1"/>
    <property type="molecule type" value="Genomic_DNA"/>
</dbReference>
<reference evidence="2 3" key="1">
    <citation type="submission" date="2014-04" db="EMBL/GenBank/DDBJ databases">
        <authorList>
            <person name="Hornung B.V."/>
        </authorList>
    </citation>
    <scope>NUCLEOTIDE SEQUENCE [LARGE SCALE GENOMIC DNA]</scope>
    <source>
        <strain evidence="2 3">CRIB</strain>
    </source>
</reference>
<protein>
    <submittedName>
        <fullName evidence="2">Ribosomal protein L7Ae</fullName>
    </submittedName>
</protein>
<gene>
    <name evidence="2" type="ORF">CRIB_1809</name>
</gene>
<keyword evidence="3" id="KW-1185">Reference proteome</keyword>
<dbReference type="RefSeq" id="WP_180701939.1">
    <property type="nucleotide sequence ID" value="NZ_CAJUCR010000004.1"/>
</dbReference>
<keyword evidence="2" id="KW-0687">Ribonucleoprotein</keyword>
<evidence type="ECO:0000259" key="1">
    <source>
        <dbReference type="Pfam" id="PF01248"/>
    </source>
</evidence>
<dbReference type="Gene3D" id="3.30.1330.30">
    <property type="match status" value="1"/>
</dbReference>
<dbReference type="GeneID" id="82205838"/>
<dbReference type="Proteomes" id="UP000245622">
    <property type="component" value="Chromosome 1"/>
</dbReference>
<dbReference type="SUPFAM" id="SSF55315">
    <property type="entry name" value="L30e-like"/>
    <property type="match status" value="1"/>
</dbReference>
<dbReference type="GO" id="GO:0005840">
    <property type="term" value="C:ribosome"/>
    <property type="evidence" value="ECO:0007669"/>
    <property type="project" value="UniProtKB-KW"/>
</dbReference>
<dbReference type="InterPro" id="IPR004038">
    <property type="entry name" value="Ribosomal_eL8/eL30/eS12/Gad45"/>
</dbReference>
<evidence type="ECO:0000313" key="2">
    <source>
        <dbReference type="EMBL" id="CED94416.1"/>
    </source>
</evidence>
<name>A0A1V1I2G8_9FIRM</name>
<dbReference type="Pfam" id="PF01248">
    <property type="entry name" value="Ribosomal_L7Ae"/>
    <property type="match status" value="1"/>
</dbReference>
<proteinExistence type="predicted"/>
<accession>A0A1V1I2G8</accession>